<dbReference type="Proteomes" id="UP000501812">
    <property type="component" value="Chromosome"/>
</dbReference>
<feature type="domain" description="SO2946-like C-terminal" evidence="2">
    <location>
        <begin position="339"/>
        <end position="506"/>
    </location>
</feature>
<evidence type="ECO:0000259" key="2">
    <source>
        <dbReference type="Pfam" id="PF22237"/>
    </source>
</evidence>
<dbReference type="AlphaFoldDB" id="A0A858RC93"/>
<proteinExistence type="predicted"/>
<evidence type="ECO:0000313" key="3">
    <source>
        <dbReference type="EMBL" id="QJE94224.1"/>
    </source>
</evidence>
<organism evidence="3 4">
    <name type="scientific">Luteolibacter luteus</name>
    <dbReference type="NCBI Taxonomy" id="2728835"/>
    <lineage>
        <taxon>Bacteria</taxon>
        <taxon>Pseudomonadati</taxon>
        <taxon>Verrucomicrobiota</taxon>
        <taxon>Verrucomicrobiia</taxon>
        <taxon>Verrucomicrobiales</taxon>
        <taxon>Verrucomicrobiaceae</taxon>
        <taxon>Luteolibacter</taxon>
    </lineage>
</organism>
<evidence type="ECO:0000256" key="1">
    <source>
        <dbReference type="SAM" id="SignalP"/>
    </source>
</evidence>
<keyword evidence="1" id="KW-0732">Signal</keyword>
<accession>A0A858RC93</accession>
<dbReference type="EMBL" id="CP051774">
    <property type="protein sequence ID" value="QJE94224.1"/>
    <property type="molecule type" value="Genomic_DNA"/>
</dbReference>
<protein>
    <recommendedName>
        <fullName evidence="2">SO2946-like C-terminal domain-containing protein</fullName>
    </recommendedName>
</protein>
<feature type="chain" id="PRO_5033001776" description="SO2946-like C-terminal domain-containing protein" evidence="1">
    <location>
        <begin position="17"/>
        <end position="518"/>
    </location>
</feature>
<reference evidence="3 4" key="1">
    <citation type="submission" date="2020-04" db="EMBL/GenBank/DDBJ databases">
        <title>Luteolibacter sp. G-1-1-1 isolated from soil.</title>
        <authorList>
            <person name="Dahal R.H."/>
        </authorList>
    </citation>
    <scope>NUCLEOTIDE SEQUENCE [LARGE SCALE GENOMIC DNA]</scope>
    <source>
        <strain evidence="3 4">G-1-1-1</strain>
    </source>
</reference>
<dbReference type="InterPro" id="IPR053978">
    <property type="entry name" value="SO2946-like_C"/>
</dbReference>
<dbReference type="KEGG" id="luo:HHL09_09305"/>
<dbReference type="Pfam" id="PF22237">
    <property type="entry name" value="SO2946-like_C"/>
    <property type="match status" value="1"/>
</dbReference>
<gene>
    <name evidence="3" type="ORF">HHL09_09305</name>
</gene>
<keyword evidence="4" id="KW-1185">Reference proteome</keyword>
<sequence length="518" mass="52376">MKAVLLFFASASLAIAQAPGSYYLSKWNGTKFVDEYAPTAVNAILAWNGSGQPIALAQSTFALASHTQAWSTISNTPTTLAGYGITDAAGISHSHTFASLTSKPTTLGGYGITDAYPLSGNPSGFITSAALAPYLQSATAATTYAPINNPTFTGTVGGISKSMVGLGNADNTSDATKNAASATLTNKTLTSPLINGATMAAVGGSGVLSWTATGSDQISLSSAAGVNLSSSSGITATVTGGGAFTVTAPLTLNGVTYNWGAGALSAFRGTLASGTSDGTKFLRDDWTWATLAGGGSTGGPSSMVVLESDFVTTSTQGAPGLMGTIVSSGTVSTASGAADHPGVLILRDSTTIGGGYAFQTNSAPFLLAGGESFEVVFLCPTAATTVTARLGFQDIFTAADPTDGMWIHLVGDGTGVTASGKTRSNSSETTTGTTYTLTASAWYRAKAELNSGGTTATFTIYDSSGTQVWTSTCTSNIPTGSGRHTGLGLLSTESTTTALTDILYLDWYRMTITRILAR</sequence>
<name>A0A858RC93_9BACT</name>
<evidence type="ECO:0000313" key="4">
    <source>
        <dbReference type="Proteomes" id="UP000501812"/>
    </source>
</evidence>
<dbReference type="RefSeq" id="WP_169452445.1">
    <property type="nucleotide sequence ID" value="NZ_CP051774.1"/>
</dbReference>
<feature type="signal peptide" evidence="1">
    <location>
        <begin position="1"/>
        <end position="16"/>
    </location>
</feature>